<dbReference type="CDD" id="cd09020">
    <property type="entry name" value="D-hex-6-P-epi_like"/>
    <property type="match status" value="1"/>
</dbReference>
<dbReference type="GO" id="GO:0047938">
    <property type="term" value="F:glucose-6-phosphate 1-epimerase activity"/>
    <property type="evidence" value="ECO:0007669"/>
    <property type="project" value="UniProtKB-UniRule"/>
</dbReference>
<dbReference type="KEGG" id="psco:LY89DRAFT_690139"/>
<dbReference type="Proteomes" id="UP000070700">
    <property type="component" value="Unassembled WGS sequence"/>
</dbReference>
<gene>
    <name evidence="9" type="ORF">LY89DRAFT_690139</name>
</gene>
<name>A0A132BBE7_MOLSC</name>
<dbReference type="EC" id="5.1.3.15" evidence="3 5"/>
<dbReference type="GO" id="GO:0030246">
    <property type="term" value="F:carbohydrate binding"/>
    <property type="evidence" value="ECO:0007669"/>
    <property type="project" value="UniProtKB-UniRule"/>
</dbReference>
<evidence type="ECO:0000256" key="2">
    <source>
        <dbReference type="ARBA" id="ARBA00005866"/>
    </source>
</evidence>
<comment type="similarity">
    <text evidence="2 5">Belongs to the glucose-6-phosphate 1-epimerase family.</text>
</comment>
<keyword evidence="10" id="KW-1185">Reference proteome</keyword>
<evidence type="ECO:0000256" key="4">
    <source>
        <dbReference type="ARBA" id="ARBA00023235"/>
    </source>
</evidence>
<evidence type="ECO:0000256" key="5">
    <source>
        <dbReference type="PIRNR" id="PIRNR016020"/>
    </source>
</evidence>
<feature type="binding site" evidence="7">
    <location>
        <position position="102"/>
    </location>
    <ligand>
        <name>substrate</name>
    </ligand>
</feature>
<organism evidence="9 10">
    <name type="scientific">Mollisia scopiformis</name>
    <name type="common">Conifer needle endophyte fungus</name>
    <name type="synonym">Phialocephala scopiformis</name>
    <dbReference type="NCBI Taxonomy" id="149040"/>
    <lineage>
        <taxon>Eukaryota</taxon>
        <taxon>Fungi</taxon>
        <taxon>Dikarya</taxon>
        <taxon>Ascomycota</taxon>
        <taxon>Pezizomycotina</taxon>
        <taxon>Leotiomycetes</taxon>
        <taxon>Helotiales</taxon>
        <taxon>Mollisiaceae</taxon>
        <taxon>Mollisia</taxon>
    </lineage>
</organism>
<proteinExistence type="inferred from homology"/>
<dbReference type="InParanoid" id="A0A132BBE7"/>
<dbReference type="InterPro" id="IPR014718">
    <property type="entry name" value="GH-type_carb-bd"/>
</dbReference>
<dbReference type="PIRSF" id="PIRSF016020">
    <property type="entry name" value="PHexose_mutarotase"/>
    <property type="match status" value="1"/>
</dbReference>
<dbReference type="GO" id="GO:0005737">
    <property type="term" value="C:cytoplasm"/>
    <property type="evidence" value="ECO:0007669"/>
    <property type="project" value="TreeGrafter"/>
</dbReference>
<feature type="binding site" evidence="7">
    <location>
        <position position="107"/>
    </location>
    <ligand>
        <name>substrate</name>
    </ligand>
</feature>
<feature type="active site" evidence="6">
    <location>
        <position position="302"/>
    </location>
</feature>
<evidence type="ECO:0000256" key="1">
    <source>
        <dbReference type="ARBA" id="ARBA00001096"/>
    </source>
</evidence>
<evidence type="ECO:0000313" key="9">
    <source>
        <dbReference type="EMBL" id="KUJ09711.1"/>
    </source>
</evidence>
<dbReference type="InterPro" id="IPR008183">
    <property type="entry name" value="Aldose_1/G6P_1-epimerase"/>
</dbReference>
<evidence type="ECO:0000256" key="3">
    <source>
        <dbReference type="ARBA" id="ARBA00012083"/>
    </source>
</evidence>
<evidence type="ECO:0000256" key="7">
    <source>
        <dbReference type="PIRSR" id="PIRSR016020-2"/>
    </source>
</evidence>
<evidence type="ECO:0000256" key="6">
    <source>
        <dbReference type="PIRSR" id="PIRSR016020-1"/>
    </source>
</evidence>
<feature type="active site" evidence="6">
    <location>
        <position position="191"/>
    </location>
</feature>
<dbReference type="InterPro" id="IPR011013">
    <property type="entry name" value="Gal_mutarotase_sf_dom"/>
</dbReference>
<evidence type="ECO:0000313" key="10">
    <source>
        <dbReference type="Proteomes" id="UP000070700"/>
    </source>
</evidence>
<dbReference type="InterPro" id="IPR025532">
    <property type="entry name" value="G6P_1-epimerase"/>
</dbReference>
<comment type="function">
    <text evidence="5">Catalyzes the interconversion between the alpha and beta anomers from at least three hexose 6-phosphate sugars (Glc6P, Gal6P, and Man6P).</text>
</comment>
<dbReference type="GO" id="GO:0005975">
    <property type="term" value="P:carbohydrate metabolic process"/>
    <property type="evidence" value="ECO:0007669"/>
    <property type="project" value="InterPro"/>
</dbReference>
<dbReference type="STRING" id="149040.A0A132BBE7"/>
<feature type="binding site" evidence="7">
    <location>
        <position position="78"/>
    </location>
    <ligand>
        <name>substrate</name>
    </ligand>
</feature>
<comment type="catalytic activity">
    <reaction evidence="1">
        <text>alpha-D-glucose 6-phosphate = beta-D-glucose 6-phosphate</text>
        <dbReference type="Rhea" id="RHEA:16249"/>
        <dbReference type="ChEBI" id="CHEBI:58225"/>
        <dbReference type="ChEBI" id="CHEBI:58247"/>
        <dbReference type="EC" id="5.1.3.15"/>
    </reaction>
</comment>
<dbReference type="Gene3D" id="2.70.98.10">
    <property type="match status" value="1"/>
</dbReference>
<dbReference type="AlphaFoldDB" id="A0A132BBE7"/>
<evidence type="ECO:0000256" key="8">
    <source>
        <dbReference type="SAM" id="MobiDB-lite"/>
    </source>
</evidence>
<dbReference type="SUPFAM" id="SSF74650">
    <property type="entry name" value="Galactose mutarotase-like"/>
    <property type="match status" value="1"/>
</dbReference>
<keyword evidence="4 5" id="KW-0413">Isomerase</keyword>
<dbReference type="RefSeq" id="XP_018064066.1">
    <property type="nucleotide sequence ID" value="XM_018216039.1"/>
</dbReference>
<accession>A0A132BBE7</accession>
<dbReference type="OrthoDB" id="1659429at2759"/>
<dbReference type="GeneID" id="28825765"/>
<feature type="region of interest" description="Disordered" evidence="8">
    <location>
        <begin position="1"/>
        <end position="24"/>
    </location>
</feature>
<dbReference type="PANTHER" id="PTHR11122">
    <property type="entry name" value="APOSPORY-ASSOCIATED PROTEIN C-RELATED"/>
    <property type="match status" value="1"/>
</dbReference>
<sequence length="328" mass="35156">MVDRPKKPSALATTPGLPPQAQLNISHDNSRVSAVLPTGESVEVLLFGATIISWKDAKGNEKLWLSEAAKLDGTKAVRGGVPLVFPVFGTAPDHAATAKLPQHGFARSSRWEFLGKSTSESSTLSATSAGDDSVKLDFGLSPSNLTEESKKAWPYKFGLIYSVTLGKEGLTTSLVVQNDGEQAWEFQTLMHTYFRVKDISTVSITGLESSPYLDKVLGPSSTGEPYTSPSAAVSLSSKVDRVYTPAGGPEAAVIIKEGGKKKFGIVRDNMNEVVVWNPWKDDAQGMGDFAPKDGYKEMICVEAGAVKGWQKLEQGETWEGGQVIMAAN</sequence>
<protein>
    <recommendedName>
        <fullName evidence="3 5">Glucose-6-phosphate 1-epimerase</fullName>
        <ecNumber evidence="3 5">5.1.3.15</ecNumber>
    </recommendedName>
</protein>
<dbReference type="EMBL" id="KQ947431">
    <property type="protein sequence ID" value="KUJ09711.1"/>
    <property type="molecule type" value="Genomic_DNA"/>
</dbReference>
<dbReference type="PANTHER" id="PTHR11122:SF13">
    <property type="entry name" value="GLUCOSE-6-PHOSPHATE 1-EPIMERASE"/>
    <property type="match status" value="1"/>
</dbReference>
<dbReference type="FunCoup" id="A0A132BBE7">
    <property type="interactions" value="295"/>
</dbReference>
<reference evidence="9 10" key="1">
    <citation type="submission" date="2015-10" db="EMBL/GenBank/DDBJ databases">
        <title>Full genome of DAOMC 229536 Phialocephala scopiformis, a fungal endophyte of spruce producing the potent anti-insectan compound rugulosin.</title>
        <authorList>
            <consortium name="DOE Joint Genome Institute"/>
            <person name="Walker A.K."/>
            <person name="Frasz S.L."/>
            <person name="Seifert K.A."/>
            <person name="Miller J.D."/>
            <person name="Mondo S.J."/>
            <person name="Labutti K."/>
            <person name="Lipzen A."/>
            <person name="Dockter R."/>
            <person name="Kennedy M."/>
            <person name="Grigoriev I.V."/>
            <person name="Spatafora J.W."/>
        </authorList>
    </citation>
    <scope>NUCLEOTIDE SEQUENCE [LARGE SCALE GENOMIC DNA]</scope>
    <source>
        <strain evidence="9 10">CBS 120377</strain>
    </source>
</reference>
<dbReference type="Pfam" id="PF01263">
    <property type="entry name" value="Aldose_epim"/>
    <property type="match status" value="1"/>
</dbReference>